<name>A0AAD6TM15_9AGAR</name>
<evidence type="ECO:0000313" key="1">
    <source>
        <dbReference type="EMBL" id="KAJ7070422.1"/>
    </source>
</evidence>
<dbReference type="Proteomes" id="UP001222325">
    <property type="component" value="Unassembled WGS sequence"/>
</dbReference>
<dbReference type="AlphaFoldDB" id="A0AAD6TM15"/>
<evidence type="ECO:0000313" key="2">
    <source>
        <dbReference type="Proteomes" id="UP001222325"/>
    </source>
</evidence>
<evidence type="ECO:0008006" key="3">
    <source>
        <dbReference type="Google" id="ProtNLM"/>
    </source>
</evidence>
<dbReference type="PANTHER" id="PTHR33096">
    <property type="entry name" value="CXC2 DOMAIN-CONTAINING PROTEIN"/>
    <property type="match status" value="1"/>
</dbReference>
<reference evidence="1" key="1">
    <citation type="submission" date="2023-03" db="EMBL/GenBank/DDBJ databases">
        <title>Massive genome expansion in bonnet fungi (Mycena s.s.) driven by repeated elements and novel gene families across ecological guilds.</title>
        <authorList>
            <consortium name="Lawrence Berkeley National Laboratory"/>
            <person name="Harder C.B."/>
            <person name="Miyauchi S."/>
            <person name="Viragh M."/>
            <person name="Kuo A."/>
            <person name="Thoen E."/>
            <person name="Andreopoulos B."/>
            <person name="Lu D."/>
            <person name="Skrede I."/>
            <person name="Drula E."/>
            <person name="Henrissat B."/>
            <person name="Morin E."/>
            <person name="Kohler A."/>
            <person name="Barry K."/>
            <person name="LaButti K."/>
            <person name="Morin E."/>
            <person name="Salamov A."/>
            <person name="Lipzen A."/>
            <person name="Mereny Z."/>
            <person name="Hegedus B."/>
            <person name="Baldrian P."/>
            <person name="Stursova M."/>
            <person name="Weitz H."/>
            <person name="Taylor A."/>
            <person name="Grigoriev I.V."/>
            <person name="Nagy L.G."/>
            <person name="Martin F."/>
            <person name="Kauserud H."/>
        </authorList>
    </citation>
    <scope>NUCLEOTIDE SEQUENCE</scope>
    <source>
        <strain evidence="1">CBHHK173m</strain>
    </source>
</reference>
<dbReference type="EMBL" id="JARJCN010000129">
    <property type="protein sequence ID" value="KAJ7070422.1"/>
    <property type="molecule type" value="Genomic_DNA"/>
</dbReference>
<keyword evidence="2" id="KW-1185">Reference proteome</keyword>
<dbReference type="Pfam" id="PF18758">
    <property type="entry name" value="KDZ"/>
    <property type="match status" value="2"/>
</dbReference>
<accession>A0AAD6TM15</accession>
<sequence length="622" mass="69828">MHEWRHLLLLKRGGVGNNGECKVADTGPEELAVLCPACPRPGVNLPDDWESASDDDKFLYIIFLAIDACFRLKRRLVSSELKDPGLGTGWAYFTEDTVFHQKEMSTCSGLAALDYANTKFSRGYGSTGVGLGVCARHEFVQLTAAVDLQRGESFSHMIYLVDHLKTLPPDIRLTLILVLCRFVIPKLHIYGHKMLCQLYFSLNYTPGAAHTDGEGIERPWANIGPVATSTREMGPGSRHDTLDDHWSHWNWQKLVRLGVLLKKRLLTAIPERNFQQEVFQTFTENQLDNVSAWKAMVVAFEADPTKPNPYRSQNRFVKEEAAEQDRGILPIHNISPSMFVLAGLDLEEQQCHIKVAVQARKSDTSETSAEIIKKRTKLSRYTARFRKIQAVYMPAALQALADRPAPAAGKEEEAALAENVPLFLPSALSEDARMLGCNKGVVAIEARLRDAQCHTSLDQIRNYLHVKSRFRTYKGGHIRMQAEKYVAAWEARRVLVGETALGWHRLDPKKDLRCMDEEEDRAQVSTGEAATAEDVAEDVAIGQRHKDPTGEGRRTMSWIWTGTDVSAAGANTAVANGLRVEWAKAWARMRRWTEEPGGWCIAHRWDLKSLDGGPSEEEEQEE</sequence>
<dbReference type="InterPro" id="IPR040521">
    <property type="entry name" value="KDZ"/>
</dbReference>
<organism evidence="1 2">
    <name type="scientific">Mycena belliarum</name>
    <dbReference type="NCBI Taxonomy" id="1033014"/>
    <lineage>
        <taxon>Eukaryota</taxon>
        <taxon>Fungi</taxon>
        <taxon>Dikarya</taxon>
        <taxon>Basidiomycota</taxon>
        <taxon>Agaricomycotina</taxon>
        <taxon>Agaricomycetes</taxon>
        <taxon>Agaricomycetidae</taxon>
        <taxon>Agaricales</taxon>
        <taxon>Marasmiineae</taxon>
        <taxon>Mycenaceae</taxon>
        <taxon>Mycena</taxon>
    </lineage>
</organism>
<dbReference type="PANTHER" id="PTHR33096:SF1">
    <property type="entry name" value="CXC1-LIKE CYSTEINE CLUSTER ASSOCIATED WITH KDZ TRANSPOSASES DOMAIN-CONTAINING PROTEIN"/>
    <property type="match status" value="1"/>
</dbReference>
<comment type="caution">
    <text evidence="1">The sequence shown here is derived from an EMBL/GenBank/DDBJ whole genome shotgun (WGS) entry which is preliminary data.</text>
</comment>
<protein>
    <recommendedName>
        <fullName evidence="3">CxC2-like cysteine cluster KDZ transposase-associated domain-containing protein</fullName>
    </recommendedName>
</protein>
<gene>
    <name evidence="1" type="ORF">B0H15DRAFT_807086</name>
</gene>
<proteinExistence type="predicted"/>